<keyword evidence="10 13" id="KW-0472">Membrane</keyword>
<keyword evidence="8" id="KW-0653">Protein transport</keyword>
<dbReference type="CDD" id="cd18569">
    <property type="entry name" value="ABC_6TM_NHLM_bacteriocin"/>
    <property type="match status" value="1"/>
</dbReference>
<evidence type="ECO:0000259" key="15">
    <source>
        <dbReference type="PROSITE" id="PS50929"/>
    </source>
</evidence>
<feature type="transmembrane region" description="Helical" evidence="13">
    <location>
        <begin position="405"/>
        <end position="427"/>
    </location>
</feature>
<evidence type="ECO:0000256" key="8">
    <source>
        <dbReference type="ARBA" id="ARBA00022927"/>
    </source>
</evidence>
<dbReference type="GO" id="GO:0005886">
    <property type="term" value="C:plasma membrane"/>
    <property type="evidence" value="ECO:0007669"/>
    <property type="project" value="UniProtKB-SubCell"/>
</dbReference>
<dbReference type="GO" id="GO:0016887">
    <property type="term" value="F:ATP hydrolysis activity"/>
    <property type="evidence" value="ECO:0007669"/>
    <property type="project" value="InterPro"/>
</dbReference>
<feature type="domain" description="Peptidase C39" evidence="16">
    <location>
        <begin position="34"/>
        <end position="153"/>
    </location>
</feature>
<dbReference type="InterPro" id="IPR005074">
    <property type="entry name" value="Peptidase_C39"/>
</dbReference>
<evidence type="ECO:0000256" key="6">
    <source>
        <dbReference type="ARBA" id="ARBA00022807"/>
    </source>
</evidence>
<keyword evidence="7" id="KW-0067">ATP-binding</keyword>
<dbReference type="InterPro" id="IPR003593">
    <property type="entry name" value="AAA+_ATPase"/>
</dbReference>
<comment type="subcellular location">
    <subcellularLocation>
        <location evidence="1">Cell membrane</location>
        <topology evidence="1">Multi-pass membrane protein</topology>
    </subcellularLocation>
</comment>
<protein>
    <submittedName>
        <fullName evidence="17">NHLP family bacteriocin export ABC transporter peptidase/permease/ATPase subunit</fullName>
    </submittedName>
</protein>
<dbReference type="InterPro" id="IPR011527">
    <property type="entry name" value="ABC1_TM_dom"/>
</dbReference>
<feature type="transmembrane region" description="Helical" evidence="13">
    <location>
        <begin position="321"/>
        <end position="340"/>
    </location>
</feature>
<keyword evidence="5" id="KW-0547">Nucleotide-binding</keyword>
<dbReference type="EMBL" id="CAACVJ010000689">
    <property type="protein sequence ID" value="VEP18569.1"/>
    <property type="molecule type" value="Genomic_DNA"/>
</dbReference>
<evidence type="ECO:0000256" key="11">
    <source>
        <dbReference type="ARBA" id="ARBA00043264"/>
    </source>
</evidence>
<dbReference type="InterPro" id="IPR036640">
    <property type="entry name" value="ABC1_TM_sf"/>
</dbReference>
<evidence type="ECO:0000259" key="14">
    <source>
        <dbReference type="PROSITE" id="PS50893"/>
    </source>
</evidence>
<keyword evidence="3" id="KW-1003">Cell membrane</keyword>
<dbReference type="GO" id="GO:0140359">
    <property type="term" value="F:ABC-type transporter activity"/>
    <property type="evidence" value="ECO:0007669"/>
    <property type="project" value="InterPro"/>
</dbReference>
<dbReference type="Pfam" id="PF03412">
    <property type="entry name" value="Peptidase_C39"/>
    <property type="match status" value="1"/>
</dbReference>
<dbReference type="Pfam" id="PF00005">
    <property type="entry name" value="ABC_tran"/>
    <property type="match status" value="1"/>
</dbReference>
<keyword evidence="18" id="KW-1185">Reference proteome</keyword>
<dbReference type="PROSITE" id="PS50929">
    <property type="entry name" value="ABC_TM1F"/>
    <property type="match status" value="1"/>
</dbReference>
<dbReference type="InterPro" id="IPR027417">
    <property type="entry name" value="P-loop_NTPase"/>
</dbReference>
<dbReference type="PROSITE" id="PS50990">
    <property type="entry name" value="PEPTIDASE_C39"/>
    <property type="match status" value="1"/>
</dbReference>
<evidence type="ECO:0000256" key="7">
    <source>
        <dbReference type="ARBA" id="ARBA00022840"/>
    </source>
</evidence>
<sequence length="803" mass="88451">MIVKLWQLAKNNQQIIRWNAPKTIHRARTPTLIQMEAVECGAACLGIILSYYDRIVPLSELRQKCGVSRDGSKASNILKVARNYGLIAEGLKKSLENLKTLDPPYIVFWNFNHFLVVEGFGKNGVYLNDPGTGPRKVSLQEFDEAYTGIVLVLEPGEEFQKGGKKRSMVSALASRLTNSRRALIFCLLTGLFLTFPRLMVPAFTQVFVDRILVENLQDWLRPMLLGMIMAAVVQGLLMRMQLRALRKLLIKLSVTMSGQFIWHLLRLPVGFYAQRFSGEISSRIQLNDKVAEVLSGRLATTVIDTMMMGFYALLMLTYDRLLTTITILFAVFNFVALQTLSRSRVDASISLAQEYGKVSGVAIGGIQAIETVKASGLESDLFTKFAGYYTKALNSQQKLGLQAQILTVLPTLLTALATASILVIGGFRVIDGSLSIGMLVAYLLLATSFLRPINNLINFGSTLQELEADLNRLDDVLQNPIDGINTVRSKEEPRSSNNGNVTNNHRSINSVNLVQVNQDSNQPELNNGHRVTENSSSYLTPISQSPNPPIPQSPNLSISPESFRLQGSIELRQLTFGYSSLETPLIENLNLTVKPGQRVALVGGSGSGKSTIAKLLCGLYPFWSGDILFDGISCTQIPRSVLANSLAMVEQDIFLFAGTIRDNLTLWDTTIPEADLVKACQDAAIHEAILLLPGGYDAQLGEGGQNLSGGQRQRLEIARALVKNPSILVLDEATSALDAETEQIVDRNLRRRGCSCIVVAHRLSTIRDCDEIIVLEQGKVVQRGTHEELREQEGAYLRLIGSN</sequence>
<feature type="compositionally biased region" description="Polar residues" evidence="12">
    <location>
        <begin position="495"/>
        <end position="506"/>
    </location>
</feature>
<dbReference type="PROSITE" id="PS50893">
    <property type="entry name" value="ABC_TRANSPORTER_2"/>
    <property type="match status" value="1"/>
</dbReference>
<feature type="region of interest" description="Disordered" evidence="12">
    <location>
        <begin position="484"/>
        <end position="506"/>
    </location>
</feature>
<evidence type="ECO:0000256" key="9">
    <source>
        <dbReference type="ARBA" id="ARBA00022989"/>
    </source>
</evidence>
<dbReference type="GO" id="GO:0006508">
    <property type="term" value="P:proteolysis"/>
    <property type="evidence" value="ECO:0007669"/>
    <property type="project" value="InterPro"/>
</dbReference>
<keyword evidence="6" id="KW-0378">Hydrolase</keyword>
<evidence type="ECO:0000256" key="2">
    <source>
        <dbReference type="ARBA" id="ARBA00022448"/>
    </source>
</evidence>
<evidence type="ECO:0000256" key="10">
    <source>
        <dbReference type="ARBA" id="ARBA00023136"/>
    </source>
</evidence>
<dbReference type="SUPFAM" id="SSF52540">
    <property type="entry name" value="P-loop containing nucleoside triphosphate hydrolases"/>
    <property type="match status" value="1"/>
</dbReference>
<dbReference type="InterPro" id="IPR003439">
    <property type="entry name" value="ABC_transporter-like_ATP-bd"/>
</dbReference>
<keyword evidence="11" id="KW-0080">Bacteriocin transport</keyword>
<keyword evidence="6" id="KW-0788">Thiol protease</keyword>
<evidence type="ECO:0000256" key="5">
    <source>
        <dbReference type="ARBA" id="ARBA00022741"/>
    </source>
</evidence>
<dbReference type="GO" id="GO:0015031">
    <property type="term" value="P:protein transport"/>
    <property type="evidence" value="ECO:0007669"/>
    <property type="project" value="UniProtKB-KW"/>
</dbReference>
<feature type="domain" description="ABC transmembrane type-1" evidence="15">
    <location>
        <begin position="184"/>
        <end position="465"/>
    </location>
</feature>
<evidence type="ECO:0000256" key="12">
    <source>
        <dbReference type="SAM" id="MobiDB-lite"/>
    </source>
</evidence>
<feature type="domain" description="ABC transporter" evidence="14">
    <location>
        <begin position="569"/>
        <end position="802"/>
    </location>
</feature>
<dbReference type="GO" id="GO:0034040">
    <property type="term" value="F:ATPase-coupled lipid transmembrane transporter activity"/>
    <property type="evidence" value="ECO:0007669"/>
    <property type="project" value="TreeGrafter"/>
</dbReference>
<dbReference type="Gene3D" id="3.40.50.300">
    <property type="entry name" value="P-loop containing nucleotide triphosphate hydrolases"/>
    <property type="match status" value="1"/>
</dbReference>
<dbReference type="InterPro" id="IPR039421">
    <property type="entry name" value="Type_1_exporter"/>
</dbReference>
<dbReference type="SMART" id="SM00382">
    <property type="entry name" value="AAA"/>
    <property type="match status" value="1"/>
</dbReference>
<evidence type="ECO:0000256" key="1">
    <source>
        <dbReference type="ARBA" id="ARBA00004651"/>
    </source>
</evidence>
<dbReference type="Gene3D" id="1.20.1560.10">
    <property type="entry name" value="ABC transporter type 1, transmembrane domain"/>
    <property type="match status" value="2"/>
</dbReference>
<dbReference type="GO" id="GO:0043213">
    <property type="term" value="P:bacteriocin transport"/>
    <property type="evidence" value="ECO:0007669"/>
    <property type="project" value="UniProtKB-KW"/>
</dbReference>
<dbReference type="Pfam" id="PF00664">
    <property type="entry name" value="ABC_membrane"/>
    <property type="match status" value="1"/>
</dbReference>
<keyword evidence="9 13" id="KW-1133">Transmembrane helix</keyword>
<dbReference type="GO" id="GO:0005524">
    <property type="term" value="F:ATP binding"/>
    <property type="evidence" value="ECO:0007669"/>
    <property type="project" value="UniProtKB-KW"/>
</dbReference>
<dbReference type="AlphaFoldDB" id="A0A563W4E4"/>
<dbReference type="Gene3D" id="3.90.70.10">
    <property type="entry name" value="Cysteine proteinases"/>
    <property type="match status" value="1"/>
</dbReference>
<dbReference type="PANTHER" id="PTHR24221">
    <property type="entry name" value="ATP-BINDING CASSETTE SUB-FAMILY B"/>
    <property type="match status" value="1"/>
</dbReference>
<feature type="transmembrane region" description="Helical" evidence="13">
    <location>
        <begin position="434"/>
        <end position="453"/>
    </location>
</feature>
<keyword evidence="6" id="KW-0645">Protease</keyword>
<gene>
    <name evidence="17" type="ORF">H1P_810031</name>
</gene>
<reference evidence="17 18" key="1">
    <citation type="submission" date="2019-01" db="EMBL/GenBank/DDBJ databases">
        <authorList>
            <person name="Brito A."/>
        </authorList>
    </citation>
    <scope>NUCLEOTIDE SEQUENCE [LARGE SCALE GENOMIC DNA]</scope>
    <source>
        <strain evidence="17">1</strain>
    </source>
</reference>
<dbReference type="InterPro" id="IPR017871">
    <property type="entry name" value="ABC_transporter-like_CS"/>
</dbReference>
<evidence type="ECO:0000256" key="4">
    <source>
        <dbReference type="ARBA" id="ARBA00022692"/>
    </source>
</evidence>
<dbReference type="Proteomes" id="UP000320055">
    <property type="component" value="Unassembled WGS sequence"/>
</dbReference>
<evidence type="ECO:0000259" key="16">
    <source>
        <dbReference type="PROSITE" id="PS50990"/>
    </source>
</evidence>
<accession>A0A563W4E4</accession>
<dbReference type="FunFam" id="3.40.50.300:FF:000299">
    <property type="entry name" value="ABC transporter ATP-binding protein/permease"/>
    <property type="match status" value="1"/>
</dbReference>
<dbReference type="PANTHER" id="PTHR24221:SF654">
    <property type="entry name" value="ATP-BINDING CASSETTE SUB-FAMILY B MEMBER 6"/>
    <property type="match status" value="1"/>
</dbReference>
<dbReference type="GO" id="GO:0008234">
    <property type="term" value="F:cysteine-type peptidase activity"/>
    <property type="evidence" value="ECO:0007669"/>
    <property type="project" value="UniProtKB-KW"/>
</dbReference>
<feature type="transmembrane region" description="Helical" evidence="13">
    <location>
        <begin position="182"/>
        <end position="199"/>
    </location>
</feature>
<evidence type="ECO:0000313" key="17">
    <source>
        <dbReference type="EMBL" id="VEP18569.1"/>
    </source>
</evidence>
<proteinExistence type="predicted"/>
<keyword evidence="4 13" id="KW-0812">Transmembrane</keyword>
<name>A0A563W4E4_9CYAN</name>
<keyword evidence="2" id="KW-0813">Transport</keyword>
<evidence type="ECO:0000256" key="13">
    <source>
        <dbReference type="SAM" id="Phobius"/>
    </source>
</evidence>
<feature type="transmembrane region" description="Helical" evidence="13">
    <location>
        <begin position="219"/>
        <end position="237"/>
    </location>
</feature>
<evidence type="ECO:0000256" key="3">
    <source>
        <dbReference type="ARBA" id="ARBA00022475"/>
    </source>
</evidence>
<evidence type="ECO:0000313" key="18">
    <source>
        <dbReference type="Proteomes" id="UP000320055"/>
    </source>
</evidence>
<dbReference type="SUPFAM" id="SSF90123">
    <property type="entry name" value="ABC transporter transmembrane region"/>
    <property type="match status" value="1"/>
</dbReference>
<dbReference type="PROSITE" id="PS00211">
    <property type="entry name" value="ABC_TRANSPORTER_1"/>
    <property type="match status" value="1"/>
</dbReference>
<organism evidence="17 18">
    <name type="scientific">Hyella patelloides LEGE 07179</name>
    <dbReference type="NCBI Taxonomy" id="945734"/>
    <lineage>
        <taxon>Bacteria</taxon>
        <taxon>Bacillati</taxon>
        <taxon>Cyanobacteriota</taxon>
        <taxon>Cyanophyceae</taxon>
        <taxon>Pleurocapsales</taxon>
        <taxon>Hyellaceae</taxon>
        <taxon>Hyella</taxon>
    </lineage>
</organism>